<keyword evidence="3" id="KW-1185">Reference proteome</keyword>
<evidence type="ECO:0000256" key="1">
    <source>
        <dbReference type="SAM" id="Coils"/>
    </source>
</evidence>
<reference evidence="2 3" key="1">
    <citation type="journal article" date="2014" name="Nat. Genet.">
        <title>Genome sequence of the hot pepper provides insights into the evolution of pungency in Capsicum species.</title>
        <authorList>
            <person name="Kim S."/>
            <person name="Park M."/>
            <person name="Yeom S.I."/>
            <person name="Kim Y.M."/>
            <person name="Lee J.M."/>
            <person name="Lee H.A."/>
            <person name="Seo E."/>
            <person name="Choi J."/>
            <person name="Cheong K."/>
            <person name="Kim K.T."/>
            <person name="Jung K."/>
            <person name="Lee G.W."/>
            <person name="Oh S.K."/>
            <person name="Bae C."/>
            <person name="Kim S.B."/>
            <person name="Lee H.Y."/>
            <person name="Kim S.Y."/>
            <person name="Kim M.S."/>
            <person name="Kang B.C."/>
            <person name="Jo Y.D."/>
            <person name="Yang H.B."/>
            <person name="Jeong H.J."/>
            <person name="Kang W.H."/>
            <person name="Kwon J.K."/>
            <person name="Shin C."/>
            <person name="Lim J.Y."/>
            <person name="Park J.H."/>
            <person name="Huh J.H."/>
            <person name="Kim J.S."/>
            <person name="Kim B.D."/>
            <person name="Cohen O."/>
            <person name="Paran I."/>
            <person name="Suh M.C."/>
            <person name="Lee S.B."/>
            <person name="Kim Y.K."/>
            <person name="Shin Y."/>
            <person name="Noh S.J."/>
            <person name="Park J."/>
            <person name="Seo Y.S."/>
            <person name="Kwon S.Y."/>
            <person name="Kim H.A."/>
            <person name="Park J.M."/>
            <person name="Kim H.J."/>
            <person name="Choi S.B."/>
            <person name="Bosland P.W."/>
            <person name="Reeves G."/>
            <person name="Jo S.H."/>
            <person name="Lee B.W."/>
            <person name="Cho H.T."/>
            <person name="Choi H.S."/>
            <person name="Lee M.S."/>
            <person name="Yu Y."/>
            <person name="Do Choi Y."/>
            <person name="Park B.S."/>
            <person name="van Deynze A."/>
            <person name="Ashrafi H."/>
            <person name="Hill T."/>
            <person name="Kim W.T."/>
            <person name="Pai H.S."/>
            <person name="Ahn H.K."/>
            <person name="Yeam I."/>
            <person name="Giovannoni J.J."/>
            <person name="Rose J.K."/>
            <person name="Sorensen I."/>
            <person name="Lee S.J."/>
            <person name="Kim R.W."/>
            <person name="Choi I.Y."/>
            <person name="Choi B.S."/>
            <person name="Lim J.S."/>
            <person name="Lee Y.H."/>
            <person name="Choi D."/>
        </authorList>
    </citation>
    <scope>NUCLEOTIDE SEQUENCE [LARGE SCALE GENOMIC DNA]</scope>
    <source>
        <strain evidence="3">cv. CM334</strain>
    </source>
</reference>
<dbReference type="Gramene" id="PHT67780">
    <property type="protein sequence ID" value="PHT67780"/>
    <property type="gene ID" value="T459_27267"/>
</dbReference>
<reference evidence="2 3" key="2">
    <citation type="journal article" date="2017" name="Genome Biol.">
        <title>New reference genome sequences of hot pepper reveal the massive evolution of plant disease-resistance genes by retroduplication.</title>
        <authorList>
            <person name="Kim S."/>
            <person name="Park J."/>
            <person name="Yeom S.I."/>
            <person name="Kim Y.M."/>
            <person name="Seo E."/>
            <person name="Kim K.T."/>
            <person name="Kim M.S."/>
            <person name="Lee J.M."/>
            <person name="Cheong K."/>
            <person name="Shin H.S."/>
            <person name="Kim S.B."/>
            <person name="Han K."/>
            <person name="Lee J."/>
            <person name="Park M."/>
            <person name="Lee H.A."/>
            <person name="Lee H.Y."/>
            <person name="Lee Y."/>
            <person name="Oh S."/>
            <person name="Lee J.H."/>
            <person name="Choi E."/>
            <person name="Choi E."/>
            <person name="Lee S.E."/>
            <person name="Jeon J."/>
            <person name="Kim H."/>
            <person name="Choi G."/>
            <person name="Song H."/>
            <person name="Lee J."/>
            <person name="Lee S.C."/>
            <person name="Kwon J.K."/>
            <person name="Lee H.Y."/>
            <person name="Koo N."/>
            <person name="Hong Y."/>
            <person name="Kim R.W."/>
            <person name="Kang W.H."/>
            <person name="Huh J.H."/>
            <person name="Kang B.C."/>
            <person name="Yang T.J."/>
            <person name="Lee Y.H."/>
            <person name="Bennetzen J.L."/>
            <person name="Choi D."/>
        </authorList>
    </citation>
    <scope>NUCLEOTIDE SEQUENCE [LARGE SCALE GENOMIC DNA]</scope>
    <source>
        <strain evidence="3">cv. CM334</strain>
    </source>
</reference>
<gene>
    <name evidence="2" type="ORF">T459_27267</name>
</gene>
<dbReference type="OrthoDB" id="10574582at2759"/>
<dbReference type="GO" id="GO:0003677">
    <property type="term" value="F:DNA binding"/>
    <property type="evidence" value="ECO:0007669"/>
    <property type="project" value="InterPro"/>
</dbReference>
<dbReference type="Proteomes" id="UP000222542">
    <property type="component" value="Unassembled WGS sequence"/>
</dbReference>
<dbReference type="InterPro" id="IPR036879">
    <property type="entry name" value="TF_MADSbox_sf"/>
</dbReference>
<dbReference type="Gene3D" id="3.40.1810.10">
    <property type="entry name" value="Transcription factor, MADS-box"/>
    <property type="match status" value="1"/>
</dbReference>
<accession>A0A1U8EGZ6</accession>
<protein>
    <submittedName>
        <fullName evidence="2">Uncharacterized protein</fullName>
    </submittedName>
</protein>
<evidence type="ECO:0000313" key="3">
    <source>
        <dbReference type="Proteomes" id="UP000222542"/>
    </source>
</evidence>
<dbReference type="SMR" id="A0A1U8EGZ6"/>
<dbReference type="SUPFAM" id="SSF55455">
    <property type="entry name" value="SRF-like"/>
    <property type="match status" value="1"/>
</dbReference>
<dbReference type="KEGG" id="cann:107846682"/>
<organism evidence="2 3">
    <name type="scientific">Capsicum annuum</name>
    <name type="common">Capsicum pepper</name>
    <dbReference type="NCBI Taxonomy" id="4072"/>
    <lineage>
        <taxon>Eukaryota</taxon>
        <taxon>Viridiplantae</taxon>
        <taxon>Streptophyta</taxon>
        <taxon>Embryophyta</taxon>
        <taxon>Tracheophyta</taxon>
        <taxon>Spermatophyta</taxon>
        <taxon>Magnoliopsida</taxon>
        <taxon>eudicotyledons</taxon>
        <taxon>Gunneridae</taxon>
        <taxon>Pentapetalae</taxon>
        <taxon>asterids</taxon>
        <taxon>lamiids</taxon>
        <taxon>Solanales</taxon>
        <taxon>Solanaceae</taxon>
        <taxon>Solanoideae</taxon>
        <taxon>Capsiceae</taxon>
        <taxon>Capsicum</taxon>
    </lineage>
</organism>
<keyword evidence="1" id="KW-0175">Coiled coil</keyword>
<dbReference type="GO" id="GO:0046983">
    <property type="term" value="F:protein dimerization activity"/>
    <property type="evidence" value="ECO:0007669"/>
    <property type="project" value="InterPro"/>
</dbReference>
<sequence length="248" mass="29252">MERKLMFSLNLPNTKRGTSRKKRHEELLKKLHKFCSLCGSEIASVFYRDCHSKPVIFSNHENNVKTFTKFRELSTSMKSKNQVAQDEYNEQSIIKMLEEEILNLIKESLIEKTTTEMNEVLKEKEDVTIKMNPYDVNDLAEHTELSIKKLEEESQKQIEENIIEELITKMNEVLKGKEDVTIETNPYDVNDLVEYTEMSIKKLEEEIQKQIEQNLVQELTTKMNDVLKTKKKMLLLRQFLMMSTIFCT</sequence>
<dbReference type="EMBL" id="AYRZ02000011">
    <property type="protein sequence ID" value="PHT67780.1"/>
    <property type="molecule type" value="Genomic_DNA"/>
</dbReference>
<proteinExistence type="predicted"/>
<name>A0A1U8EGZ6_CAPAN</name>
<evidence type="ECO:0000313" key="2">
    <source>
        <dbReference type="EMBL" id="PHT67780.1"/>
    </source>
</evidence>
<feature type="coiled-coil region" evidence="1">
    <location>
        <begin position="110"/>
        <end position="160"/>
    </location>
</feature>
<dbReference type="AlphaFoldDB" id="A0A1U8EGZ6"/>
<comment type="caution">
    <text evidence="2">The sequence shown here is derived from an EMBL/GenBank/DDBJ whole genome shotgun (WGS) entry which is preliminary data.</text>
</comment>
<feature type="coiled-coil region" evidence="1">
    <location>
        <begin position="193"/>
        <end position="220"/>
    </location>
</feature>